<dbReference type="Proteomes" id="UP000050525">
    <property type="component" value="Unassembled WGS sequence"/>
</dbReference>
<protein>
    <submittedName>
        <fullName evidence="1">Uncharacterized protein</fullName>
    </submittedName>
</protein>
<accession>A0A151M5Z6</accession>
<dbReference type="EMBL" id="AKHW03006485">
    <property type="protein sequence ID" value="KYO19939.1"/>
    <property type="molecule type" value="Genomic_DNA"/>
</dbReference>
<evidence type="ECO:0000313" key="2">
    <source>
        <dbReference type="Proteomes" id="UP000050525"/>
    </source>
</evidence>
<sequence>MPENSRDISAKPRKKFLSYRLPRIQSLHLFNLVCKMMGPVMESLYQPVETGRMMQTMAQKTITPKGQVDYCITLLMEIIPFCHHAALSSAKARGLI</sequence>
<keyword evidence="2" id="KW-1185">Reference proteome</keyword>
<dbReference type="AlphaFoldDB" id="A0A151M5Z6"/>
<gene>
    <name evidence="1" type="ORF">Y1Q_0022069</name>
</gene>
<proteinExistence type="predicted"/>
<name>A0A151M5Z6_ALLMI</name>
<organism evidence="1 2">
    <name type="scientific">Alligator mississippiensis</name>
    <name type="common">American alligator</name>
    <dbReference type="NCBI Taxonomy" id="8496"/>
    <lineage>
        <taxon>Eukaryota</taxon>
        <taxon>Metazoa</taxon>
        <taxon>Chordata</taxon>
        <taxon>Craniata</taxon>
        <taxon>Vertebrata</taxon>
        <taxon>Euteleostomi</taxon>
        <taxon>Archelosauria</taxon>
        <taxon>Archosauria</taxon>
        <taxon>Crocodylia</taxon>
        <taxon>Alligatoridae</taxon>
        <taxon>Alligatorinae</taxon>
        <taxon>Alligator</taxon>
    </lineage>
</organism>
<comment type="caution">
    <text evidence="1">The sequence shown here is derived from an EMBL/GenBank/DDBJ whole genome shotgun (WGS) entry which is preliminary data.</text>
</comment>
<evidence type="ECO:0000313" key="1">
    <source>
        <dbReference type="EMBL" id="KYO19939.1"/>
    </source>
</evidence>
<reference evidence="1 2" key="1">
    <citation type="journal article" date="2012" name="Genome Biol.">
        <title>Sequencing three crocodilian genomes to illuminate the evolution of archosaurs and amniotes.</title>
        <authorList>
            <person name="St John J.A."/>
            <person name="Braun E.L."/>
            <person name="Isberg S.R."/>
            <person name="Miles L.G."/>
            <person name="Chong A.Y."/>
            <person name="Gongora J."/>
            <person name="Dalzell P."/>
            <person name="Moran C."/>
            <person name="Bed'hom B."/>
            <person name="Abzhanov A."/>
            <person name="Burgess S.C."/>
            <person name="Cooksey A.M."/>
            <person name="Castoe T.A."/>
            <person name="Crawford N.G."/>
            <person name="Densmore L.D."/>
            <person name="Drew J.C."/>
            <person name="Edwards S.V."/>
            <person name="Faircloth B.C."/>
            <person name="Fujita M.K."/>
            <person name="Greenwold M.J."/>
            <person name="Hoffmann F.G."/>
            <person name="Howard J.M."/>
            <person name="Iguchi T."/>
            <person name="Janes D.E."/>
            <person name="Khan S.Y."/>
            <person name="Kohno S."/>
            <person name="de Koning A.J."/>
            <person name="Lance S.L."/>
            <person name="McCarthy F.M."/>
            <person name="McCormack J.E."/>
            <person name="Merchant M.E."/>
            <person name="Peterson D.G."/>
            <person name="Pollock D.D."/>
            <person name="Pourmand N."/>
            <person name="Raney B.J."/>
            <person name="Roessler K.A."/>
            <person name="Sanford J.R."/>
            <person name="Sawyer R.H."/>
            <person name="Schmidt C.J."/>
            <person name="Triplett E.W."/>
            <person name="Tuberville T.D."/>
            <person name="Venegas-Anaya M."/>
            <person name="Howard J.T."/>
            <person name="Jarvis E.D."/>
            <person name="Guillette L.J.Jr."/>
            <person name="Glenn T.C."/>
            <person name="Green R.E."/>
            <person name="Ray D.A."/>
        </authorList>
    </citation>
    <scope>NUCLEOTIDE SEQUENCE [LARGE SCALE GENOMIC DNA]</scope>
    <source>
        <strain evidence="1">KSC_2009_1</strain>
    </source>
</reference>